<dbReference type="AlphaFoldDB" id="A0A1I3JRK1"/>
<dbReference type="Proteomes" id="UP000199025">
    <property type="component" value="Unassembled WGS sequence"/>
</dbReference>
<evidence type="ECO:0000259" key="3">
    <source>
        <dbReference type="PROSITE" id="PS50801"/>
    </source>
</evidence>
<proteinExistence type="inferred from homology"/>
<dbReference type="EMBL" id="FORP01000001">
    <property type="protein sequence ID" value="SFI62555.1"/>
    <property type="molecule type" value="Genomic_DNA"/>
</dbReference>
<evidence type="ECO:0000313" key="4">
    <source>
        <dbReference type="EMBL" id="SFI62555.1"/>
    </source>
</evidence>
<feature type="domain" description="STAS" evidence="3">
    <location>
        <begin position="26"/>
        <end position="126"/>
    </location>
</feature>
<accession>A0A1I3JRK1</accession>
<dbReference type="Pfam" id="PF01740">
    <property type="entry name" value="STAS"/>
    <property type="match status" value="1"/>
</dbReference>
<keyword evidence="5" id="KW-1185">Reference proteome</keyword>
<name>A0A1I3JRK1_9PSEU</name>
<dbReference type="GO" id="GO:0043856">
    <property type="term" value="F:anti-sigma factor antagonist activity"/>
    <property type="evidence" value="ECO:0007669"/>
    <property type="project" value="InterPro"/>
</dbReference>
<gene>
    <name evidence="4" type="ORF">SAMN05421835_101237</name>
</gene>
<dbReference type="SUPFAM" id="SSF52091">
    <property type="entry name" value="SpoIIaa-like"/>
    <property type="match status" value="1"/>
</dbReference>
<dbReference type="CDD" id="cd07043">
    <property type="entry name" value="STAS_anti-anti-sigma_factors"/>
    <property type="match status" value="1"/>
</dbReference>
<dbReference type="InterPro" id="IPR036513">
    <property type="entry name" value="STAS_dom_sf"/>
</dbReference>
<dbReference type="InterPro" id="IPR002645">
    <property type="entry name" value="STAS_dom"/>
</dbReference>
<protein>
    <recommendedName>
        <fullName evidence="2">Anti-sigma factor antagonist</fullName>
    </recommendedName>
</protein>
<dbReference type="PROSITE" id="PS50801">
    <property type="entry name" value="STAS"/>
    <property type="match status" value="1"/>
</dbReference>
<sequence>MNPLSCPSVVAPHALLSVSTTWPRTGVCALAADGEIDVSSVAVLSRALALATAEAPAALVLDLARVRFLSAAGVDVVAGLFTRGRRDGFAVRVVASTRLVRRVLSLVGLDQVLVVHDTLDAALNSLSV</sequence>
<comment type="similarity">
    <text evidence="1 2">Belongs to the anti-sigma-factor antagonist family.</text>
</comment>
<organism evidence="4 5">
    <name type="scientific">Amycolatopsis sacchari</name>
    <dbReference type="NCBI Taxonomy" id="115433"/>
    <lineage>
        <taxon>Bacteria</taxon>
        <taxon>Bacillati</taxon>
        <taxon>Actinomycetota</taxon>
        <taxon>Actinomycetes</taxon>
        <taxon>Pseudonocardiales</taxon>
        <taxon>Pseudonocardiaceae</taxon>
        <taxon>Amycolatopsis</taxon>
    </lineage>
</organism>
<evidence type="ECO:0000256" key="1">
    <source>
        <dbReference type="ARBA" id="ARBA00009013"/>
    </source>
</evidence>
<dbReference type="NCBIfam" id="TIGR00377">
    <property type="entry name" value="ant_ant_sig"/>
    <property type="match status" value="1"/>
</dbReference>
<dbReference type="PANTHER" id="PTHR33495">
    <property type="entry name" value="ANTI-SIGMA FACTOR ANTAGONIST TM_1081-RELATED-RELATED"/>
    <property type="match status" value="1"/>
</dbReference>
<dbReference type="InterPro" id="IPR003658">
    <property type="entry name" value="Anti-sigma_ant"/>
</dbReference>
<reference evidence="4 5" key="1">
    <citation type="submission" date="2016-10" db="EMBL/GenBank/DDBJ databases">
        <authorList>
            <person name="de Groot N.N."/>
        </authorList>
    </citation>
    <scope>NUCLEOTIDE SEQUENCE [LARGE SCALE GENOMIC DNA]</scope>
    <source>
        <strain evidence="4 5">DSM 44468</strain>
    </source>
</reference>
<dbReference type="Gene3D" id="3.30.750.24">
    <property type="entry name" value="STAS domain"/>
    <property type="match status" value="1"/>
</dbReference>
<evidence type="ECO:0000256" key="2">
    <source>
        <dbReference type="RuleBase" id="RU003749"/>
    </source>
</evidence>
<dbReference type="PANTHER" id="PTHR33495:SF13">
    <property type="entry name" value="ANTI-SIGMA-F FACTOR ANTAGONIST RSFB"/>
    <property type="match status" value="1"/>
</dbReference>
<dbReference type="STRING" id="115433.SAMN05421835_101237"/>
<evidence type="ECO:0000313" key="5">
    <source>
        <dbReference type="Proteomes" id="UP000199025"/>
    </source>
</evidence>